<dbReference type="Proteomes" id="UP001066276">
    <property type="component" value="Chromosome 2_1"/>
</dbReference>
<name>A0AAV7VM06_PLEWA</name>
<evidence type="ECO:0000313" key="2">
    <source>
        <dbReference type="EMBL" id="KAJ1201368.1"/>
    </source>
</evidence>
<protein>
    <submittedName>
        <fullName evidence="2">Uncharacterized protein</fullName>
    </submittedName>
</protein>
<evidence type="ECO:0000256" key="1">
    <source>
        <dbReference type="SAM" id="MobiDB-lite"/>
    </source>
</evidence>
<gene>
    <name evidence="2" type="ORF">NDU88_005180</name>
</gene>
<dbReference type="AlphaFoldDB" id="A0AAV7VM06"/>
<accession>A0AAV7VM06</accession>
<reference evidence="2" key="1">
    <citation type="journal article" date="2022" name="bioRxiv">
        <title>Sequencing and chromosome-scale assembly of the giantPleurodeles waltlgenome.</title>
        <authorList>
            <person name="Brown T."/>
            <person name="Elewa A."/>
            <person name="Iarovenko S."/>
            <person name="Subramanian E."/>
            <person name="Araus A.J."/>
            <person name="Petzold A."/>
            <person name="Susuki M."/>
            <person name="Suzuki K.-i.T."/>
            <person name="Hayashi T."/>
            <person name="Toyoda A."/>
            <person name="Oliveira C."/>
            <person name="Osipova E."/>
            <person name="Leigh N.D."/>
            <person name="Simon A."/>
            <person name="Yun M.H."/>
        </authorList>
    </citation>
    <scope>NUCLEOTIDE SEQUENCE</scope>
    <source>
        <strain evidence="2">20211129_DDA</strain>
        <tissue evidence="2">Liver</tissue>
    </source>
</reference>
<proteinExistence type="predicted"/>
<organism evidence="2 3">
    <name type="scientific">Pleurodeles waltl</name>
    <name type="common">Iberian ribbed newt</name>
    <dbReference type="NCBI Taxonomy" id="8319"/>
    <lineage>
        <taxon>Eukaryota</taxon>
        <taxon>Metazoa</taxon>
        <taxon>Chordata</taxon>
        <taxon>Craniata</taxon>
        <taxon>Vertebrata</taxon>
        <taxon>Euteleostomi</taxon>
        <taxon>Amphibia</taxon>
        <taxon>Batrachia</taxon>
        <taxon>Caudata</taxon>
        <taxon>Salamandroidea</taxon>
        <taxon>Salamandridae</taxon>
        <taxon>Pleurodelinae</taxon>
        <taxon>Pleurodeles</taxon>
    </lineage>
</organism>
<dbReference type="EMBL" id="JANPWB010000003">
    <property type="protein sequence ID" value="KAJ1201368.1"/>
    <property type="molecule type" value="Genomic_DNA"/>
</dbReference>
<feature type="compositionally biased region" description="Polar residues" evidence="1">
    <location>
        <begin position="36"/>
        <end position="48"/>
    </location>
</feature>
<evidence type="ECO:0000313" key="3">
    <source>
        <dbReference type="Proteomes" id="UP001066276"/>
    </source>
</evidence>
<feature type="region of interest" description="Disordered" evidence="1">
    <location>
        <begin position="174"/>
        <end position="194"/>
    </location>
</feature>
<feature type="region of interest" description="Disordered" evidence="1">
    <location>
        <begin position="29"/>
        <end position="88"/>
    </location>
</feature>
<keyword evidence="3" id="KW-1185">Reference proteome</keyword>
<sequence length="194" mass="21568">MGKNHTMPMQATQYSTAVHSLKCEAFVNDSKRQGAQREQFSATGSTSETTRKWKQDSTRRISGVRWQAASEPKWSRGAAEPQSRRARARWGPGITAVRASPGPDWFRCRCLTPGITAQPSRIEAQRCTDTWQSCKEETQTPAPAQKRQEGKRVGNELRLLSGCVSKEVCGIAAARERTSRGQEARGEAKQAARY</sequence>
<feature type="compositionally biased region" description="Basic and acidic residues" evidence="1">
    <location>
        <begin position="49"/>
        <end position="59"/>
    </location>
</feature>
<comment type="caution">
    <text evidence="2">The sequence shown here is derived from an EMBL/GenBank/DDBJ whole genome shotgun (WGS) entry which is preliminary data.</text>
</comment>